<dbReference type="InterPro" id="IPR000184">
    <property type="entry name" value="Bac_surfAg_D15"/>
</dbReference>
<dbReference type="EMBL" id="BAAAFG010000012">
    <property type="protein sequence ID" value="GAA0871765.1"/>
    <property type="molecule type" value="Genomic_DNA"/>
</dbReference>
<evidence type="ECO:0000259" key="6">
    <source>
        <dbReference type="Pfam" id="PF01103"/>
    </source>
</evidence>
<sequence length="746" mass="85386">MGLSSCSVERFIPEGEYLYTSDNVEVVSDTVIKDKGELKNALTASLIPATNNKFLGMYPGLYFHYKAQREKPGFINKFLNNKFGKEPVYLSDVEPYQVEDLIRGKLENNGFFYSVVASDVKRDTANKEASVDYRVKLLNPYLLKSYQLDTDTMLIYSELKKELPGNIIKDKMRFDLSALKAERERLERELRSKGYYHFNAGLLIFEADTNQYDTRRFDLFLRLKNKIPEKSTIPYKIKTVNIYPHYSVEEDSLSRKFKDRYAEKNYFQKEVFFKPKRLDPFILIEEGDLYSPKKSSNTSRRLSSIGLYKFINIEYNELDTNPSDSLGLLEANIYLSPLNKRSLRAELKAVTKSNNFAGPNFSTSYTNRNLFGGGEILDLSANVGYEVQLGSTKQNLGTSSLLLGVESKLTFPRMILPFTINTDWFDYAIPKTVMSLGAEYLNRSQLFSLTSLNAKLGYLWQANRYVTHEFFPVESTYVNLGNVTTDFQEVLDDNEFLQRSFDQQFISGMRYSFTYNGMVDTKDTHQFYFNFNLDTAGNSLSLFSGGGSPDDPATIFGLQYSQYAKADVDVRYHFKFAKRQKIATRLFAGYGKPYGNSDVLPYLKQYFSGGPYSVRAFQIRSLGPGTYTPEDGDQTSFYDQAGNIRLEANIEYRFPLFNFVNGAVFGDAGNVWNAPENTQLSGSRFESDFINELGIGVGTGIRIDIQSFVIRFDLAAPIHDPQLDEGERWDFRWDEPVFNFAIGYPF</sequence>
<dbReference type="Pfam" id="PF01103">
    <property type="entry name" value="Omp85"/>
    <property type="match status" value="1"/>
</dbReference>
<keyword evidence="3" id="KW-0732">Signal</keyword>
<evidence type="ECO:0000313" key="7">
    <source>
        <dbReference type="EMBL" id="GAA0871765.1"/>
    </source>
</evidence>
<evidence type="ECO:0000256" key="5">
    <source>
        <dbReference type="ARBA" id="ARBA00023237"/>
    </source>
</evidence>
<keyword evidence="5" id="KW-0998">Cell outer membrane</keyword>
<dbReference type="PANTHER" id="PTHR12815:SF47">
    <property type="entry name" value="TRANSLOCATION AND ASSEMBLY MODULE SUBUNIT TAMA"/>
    <property type="match status" value="1"/>
</dbReference>
<gene>
    <name evidence="7" type="ORF">GCM10009117_09110</name>
</gene>
<evidence type="ECO:0000313" key="8">
    <source>
        <dbReference type="Proteomes" id="UP001500507"/>
    </source>
</evidence>
<comment type="subcellular location">
    <subcellularLocation>
        <location evidence="1">Membrane</location>
    </subcellularLocation>
</comment>
<evidence type="ECO:0000256" key="2">
    <source>
        <dbReference type="ARBA" id="ARBA00022692"/>
    </source>
</evidence>
<comment type="caution">
    <text evidence="7">The sequence shown here is derived from an EMBL/GenBank/DDBJ whole genome shotgun (WGS) entry which is preliminary data.</text>
</comment>
<evidence type="ECO:0000256" key="1">
    <source>
        <dbReference type="ARBA" id="ARBA00004370"/>
    </source>
</evidence>
<feature type="domain" description="Bacterial surface antigen (D15)" evidence="6">
    <location>
        <begin position="369"/>
        <end position="744"/>
    </location>
</feature>
<proteinExistence type="predicted"/>
<dbReference type="Gene3D" id="2.40.160.50">
    <property type="entry name" value="membrane protein fhac: a member of the omp85/tpsb transporter family"/>
    <property type="match status" value="1"/>
</dbReference>
<evidence type="ECO:0000256" key="4">
    <source>
        <dbReference type="ARBA" id="ARBA00023136"/>
    </source>
</evidence>
<organism evidence="7 8">
    <name type="scientific">Gangjinia marincola</name>
    <dbReference type="NCBI Taxonomy" id="578463"/>
    <lineage>
        <taxon>Bacteria</taxon>
        <taxon>Pseudomonadati</taxon>
        <taxon>Bacteroidota</taxon>
        <taxon>Flavobacteriia</taxon>
        <taxon>Flavobacteriales</taxon>
        <taxon>Flavobacteriaceae</taxon>
        <taxon>Gangjinia</taxon>
    </lineage>
</organism>
<accession>A0ABN1MF46</accession>
<dbReference type="PANTHER" id="PTHR12815">
    <property type="entry name" value="SORTING AND ASSEMBLY MACHINERY SAMM50 PROTEIN FAMILY MEMBER"/>
    <property type="match status" value="1"/>
</dbReference>
<keyword evidence="2" id="KW-0812">Transmembrane</keyword>
<dbReference type="InterPro" id="IPR039910">
    <property type="entry name" value="D15-like"/>
</dbReference>
<dbReference type="Proteomes" id="UP001500507">
    <property type="component" value="Unassembled WGS sequence"/>
</dbReference>
<name>A0ABN1MF46_9FLAO</name>
<keyword evidence="4" id="KW-0472">Membrane</keyword>
<reference evidence="7 8" key="1">
    <citation type="journal article" date="2019" name="Int. J. Syst. Evol. Microbiol.">
        <title>The Global Catalogue of Microorganisms (GCM) 10K type strain sequencing project: providing services to taxonomists for standard genome sequencing and annotation.</title>
        <authorList>
            <consortium name="The Broad Institute Genomics Platform"/>
            <consortium name="The Broad Institute Genome Sequencing Center for Infectious Disease"/>
            <person name="Wu L."/>
            <person name="Ma J."/>
        </authorList>
    </citation>
    <scope>NUCLEOTIDE SEQUENCE [LARGE SCALE GENOMIC DNA]</scope>
    <source>
        <strain evidence="7 8">JCM 16082</strain>
    </source>
</reference>
<evidence type="ECO:0000256" key="3">
    <source>
        <dbReference type="ARBA" id="ARBA00022729"/>
    </source>
</evidence>
<protein>
    <submittedName>
        <fullName evidence="7">BamA/TamA family outer membrane protein</fullName>
    </submittedName>
</protein>
<keyword evidence="8" id="KW-1185">Reference proteome</keyword>